<dbReference type="SUPFAM" id="SSF51735">
    <property type="entry name" value="NAD(P)-binding Rossmann-fold domains"/>
    <property type="match status" value="1"/>
</dbReference>
<dbReference type="Pfam" id="PF13460">
    <property type="entry name" value="NAD_binding_10"/>
    <property type="match status" value="1"/>
</dbReference>
<dbReference type="Gene3D" id="3.40.50.720">
    <property type="entry name" value="NAD(P)-binding Rossmann-like Domain"/>
    <property type="match status" value="1"/>
</dbReference>
<dbReference type="InterPro" id="IPR036291">
    <property type="entry name" value="NAD(P)-bd_dom_sf"/>
</dbReference>
<accession>A0A5S4F113</accession>
<feature type="domain" description="NAD(P)-binding" evidence="1">
    <location>
        <begin position="25"/>
        <end position="211"/>
    </location>
</feature>
<evidence type="ECO:0000259" key="1">
    <source>
        <dbReference type="Pfam" id="PF13460"/>
    </source>
</evidence>
<gene>
    <name evidence="2" type="ORF">ETD86_42805</name>
</gene>
<dbReference type="AlphaFoldDB" id="A0A5S4F113"/>
<reference evidence="2 3" key="1">
    <citation type="submission" date="2019-05" db="EMBL/GenBank/DDBJ databases">
        <title>Draft genome sequence of Nonomuraea turkmeniaca DSM 43926.</title>
        <authorList>
            <person name="Saricaoglu S."/>
            <person name="Isik K."/>
        </authorList>
    </citation>
    <scope>NUCLEOTIDE SEQUENCE [LARGE SCALE GENOMIC DNA]</scope>
    <source>
        <strain evidence="2 3">DSM 43926</strain>
    </source>
</reference>
<sequence length="222" mass="23495">MFESLLAWVATHNAPGAGQAVGDEQLVQQLLDAGHQVTALVRAPAKLILTHPNLIVIVGRLSDTATVRQAVTGADAVISALGPTLKRSATGTPLTDGTRTIVHAMRTEQVARFIGLATPSLADPRDQPHWKHKVLPVMARLMFPNALAELTGMTAAVTGSGLDYTIARITNPTDKPATGRIRAGFLGHDKVGSAMSRADIAAFLASQLTDPRYRRAMPAISN</sequence>
<comment type="caution">
    <text evidence="2">The sequence shown here is derived from an EMBL/GenBank/DDBJ whole genome shotgun (WGS) entry which is preliminary data.</text>
</comment>
<keyword evidence="3" id="KW-1185">Reference proteome</keyword>
<dbReference type="EMBL" id="VCKY01000224">
    <property type="protein sequence ID" value="TMR09611.1"/>
    <property type="molecule type" value="Genomic_DNA"/>
</dbReference>
<dbReference type="RefSeq" id="WP_138672352.1">
    <property type="nucleotide sequence ID" value="NZ_VCKY01000224.1"/>
</dbReference>
<dbReference type="InterPro" id="IPR016040">
    <property type="entry name" value="NAD(P)-bd_dom"/>
</dbReference>
<dbReference type="Proteomes" id="UP000309128">
    <property type="component" value="Unassembled WGS sequence"/>
</dbReference>
<proteinExistence type="predicted"/>
<evidence type="ECO:0000313" key="2">
    <source>
        <dbReference type="EMBL" id="TMR09611.1"/>
    </source>
</evidence>
<protein>
    <submittedName>
        <fullName evidence="2">NmrA family transcriptional regulator</fullName>
    </submittedName>
</protein>
<dbReference type="GO" id="GO:0004074">
    <property type="term" value="F:biliverdin reductase [NAD(P)H] activity"/>
    <property type="evidence" value="ECO:0007669"/>
    <property type="project" value="TreeGrafter"/>
</dbReference>
<organism evidence="2 3">
    <name type="scientific">Nonomuraea turkmeniaca</name>
    <dbReference type="NCBI Taxonomy" id="103838"/>
    <lineage>
        <taxon>Bacteria</taxon>
        <taxon>Bacillati</taxon>
        <taxon>Actinomycetota</taxon>
        <taxon>Actinomycetes</taxon>
        <taxon>Streptosporangiales</taxon>
        <taxon>Streptosporangiaceae</taxon>
        <taxon>Nonomuraea</taxon>
    </lineage>
</organism>
<dbReference type="OrthoDB" id="3763081at2"/>
<dbReference type="PANTHER" id="PTHR43355">
    <property type="entry name" value="FLAVIN REDUCTASE (NADPH)"/>
    <property type="match status" value="1"/>
</dbReference>
<dbReference type="InterPro" id="IPR051606">
    <property type="entry name" value="Polyketide_Oxido-like"/>
</dbReference>
<dbReference type="GO" id="GO:0042602">
    <property type="term" value="F:riboflavin reductase (NADPH) activity"/>
    <property type="evidence" value="ECO:0007669"/>
    <property type="project" value="TreeGrafter"/>
</dbReference>
<dbReference type="PANTHER" id="PTHR43355:SF2">
    <property type="entry name" value="FLAVIN REDUCTASE (NADPH)"/>
    <property type="match status" value="1"/>
</dbReference>
<evidence type="ECO:0000313" key="3">
    <source>
        <dbReference type="Proteomes" id="UP000309128"/>
    </source>
</evidence>
<name>A0A5S4F113_9ACTN</name>